<dbReference type="EMBL" id="AMCV02000022">
    <property type="protein sequence ID" value="TDZ19045.1"/>
    <property type="molecule type" value="Genomic_DNA"/>
</dbReference>
<evidence type="ECO:0000313" key="1">
    <source>
        <dbReference type="EMBL" id="TDZ19045.1"/>
    </source>
</evidence>
<protein>
    <submittedName>
        <fullName evidence="1">Uncharacterized protein</fullName>
    </submittedName>
</protein>
<evidence type="ECO:0000313" key="2">
    <source>
        <dbReference type="Proteomes" id="UP000014480"/>
    </source>
</evidence>
<dbReference type="Proteomes" id="UP000014480">
    <property type="component" value="Unassembled WGS sequence"/>
</dbReference>
<gene>
    <name evidence="1" type="ORF">Cob_v008143</name>
</gene>
<accession>A0A484FN05</accession>
<reference evidence="2" key="2">
    <citation type="journal article" date="2019" name="Mol. Plant Microbe Interact.">
        <title>Genome sequence resources for four phytopathogenic fungi from the Colletotrichum orbiculare species complex.</title>
        <authorList>
            <person name="Gan P."/>
            <person name="Tsushima A."/>
            <person name="Narusaka M."/>
            <person name="Narusaka Y."/>
            <person name="Takano Y."/>
            <person name="Kubo Y."/>
            <person name="Shirasu K."/>
        </authorList>
    </citation>
    <scope>GENOME REANNOTATION</scope>
    <source>
        <strain evidence="2">104-T / ATCC 96160 / CBS 514.97 / LARS 414 / MAFF 240422</strain>
    </source>
</reference>
<organism evidence="1 2">
    <name type="scientific">Colletotrichum orbiculare (strain 104-T / ATCC 96160 / CBS 514.97 / LARS 414 / MAFF 240422)</name>
    <name type="common">Cucumber anthracnose fungus</name>
    <name type="synonym">Colletotrichum lagenarium</name>
    <dbReference type="NCBI Taxonomy" id="1213857"/>
    <lineage>
        <taxon>Eukaryota</taxon>
        <taxon>Fungi</taxon>
        <taxon>Dikarya</taxon>
        <taxon>Ascomycota</taxon>
        <taxon>Pezizomycotina</taxon>
        <taxon>Sordariomycetes</taxon>
        <taxon>Hypocreomycetidae</taxon>
        <taxon>Glomerellales</taxon>
        <taxon>Glomerellaceae</taxon>
        <taxon>Colletotrichum</taxon>
        <taxon>Colletotrichum orbiculare species complex</taxon>
    </lineage>
</organism>
<sequence length="109" mass="12397">MQNPEEATFPAQVSVFALRQSNSNSFSEMAESRVDVFIHAPEHPFVQVFRTAYTCLDAYVAGRITEKEACILFPAVFFGTDDATRKIMFYAMADNECRCLLHTVNYPRC</sequence>
<comment type="caution">
    <text evidence="1">The sequence shown here is derived from an EMBL/GenBank/DDBJ whole genome shotgun (WGS) entry which is preliminary data.</text>
</comment>
<keyword evidence="2" id="KW-1185">Reference proteome</keyword>
<proteinExistence type="predicted"/>
<name>A0A484FN05_COLOR</name>
<dbReference type="AlphaFoldDB" id="A0A484FN05"/>
<reference evidence="2" key="1">
    <citation type="journal article" date="2013" name="New Phytol.">
        <title>Comparative genomic and transcriptomic analyses reveal the hemibiotrophic stage shift of Colletotrichum fungi.</title>
        <authorList>
            <person name="Gan P."/>
            <person name="Ikeda K."/>
            <person name="Irieda H."/>
            <person name="Narusaka M."/>
            <person name="O'Connell R.J."/>
            <person name="Narusaka Y."/>
            <person name="Takano Y."/>
            <person name="Kubo Y."/>
            <person name="Shirasu K."/>
        </authorList>
    </citation>
    <scope>NUCLEOTIDE SEQUENCE [LARGE SCALE GENOMIC DNA]</scope>
    <source>
        <strain evidence="2">104-T / ATCC 96160 / CBS 514.97 / LARS 414 / MAFF 240422</strain>
    </source>
</reference>